<feature type="transmembrane region" description="Helical" evidence="1">
    <location>
        <begin position="348"/>
        <end position="373"/>
    </location>
</feature>
<dbReference type="GO" id="GO:0005886">
    <property type="term" value="C:plasma membrane"/>
    <property type="evidence" value="ECO:0007669"/>
    <property type="project" value="TreeGrafter"/>
</dbReference>
<dbReference type="InterPro" id="IPR011640">
    <property type="entry name" value="Fe2_transport_prot_B_C"/>
</dbReference>
<dbReference type="Proteomes" id="UP000175744">
    <property type="component" value="Unassembled WGS sequence"/>
</dbReference>
<keyword evidence="1" id="KW-0472">Membrane</keyword>
<evidence type="ECO:0000256" key="1">
    <source>
        <dbReference type="SAM" id="Phobius"/>
    </source>
</evidence>
<feature type="transmembrane region" description="Helical" evidence="1">
    <location>
        <begin position="426"/>
        <end position="447"/>
    </location>
</feature>
<dbReference type="Pfam" id="PF07664">
    <property type="entry name" value="FeoB_C"/>
    <property type="match status" value="1"/>
</dbReference>
<feature type="transmembrane region" description="Helical" evidence="1">
    <location>
        <begin position="297"/>
        <end position="318"/>
    </location>
</feature>
<dbReference type="InterPro" id="IPR050860">
    <property type="entry name" value="FeoB_GTPase"/>
</dbReference>
<feature type="transmembrane region" description="Helical" evidence="1">
    <location>
        <begin position="239"/>
        <end position="261"/>
    </location>
</feature>
<evidence type="ECO:0000313" key="4">
    <source>
        <dbReference type="EMBL" id="OFI01536.1"/>
    </source>
</evidence>
<name>A0A1E8EWL7_9CLOT</name>
<proteinExistence type="predicted"/>
<accession>A0A1E8EWL7</accession>
<keyword evidence="1" id="KW-1133">Transmembrane helix</keyword>
<dbReference type="STRING" id="1121290.CLAOCE_20910"/>
<dbReference type="AlphaFoldDB" id="A0A1E8EWL7"/>
<feature type="domain" description="Nucleoside transporter/FeoB GTPase Gate" evidence="3">
    <location>
        <begin position="304"/>
        <end position="426"/>
    </location>
</feature>
<evidence type="ECO:0000313" key="5">
    <source>
        <dbReference type="Proteomes" id="UP000175744"/>
    </source>
</evidence>
<comment type="caution">
    <text evidence="4">The sequence shown here is derived from an EMBL/GenBank/DDBJ whole genome shotgun (WGS) entry which is preliminary data.</text>
</comment>
<sequence>MKDNLNEALKYTQKIRNSNSNIRDDIVSDIYKNAEEITNKCVKKDTKKILEQQRLDDIITSKAFGGPLMILILAITLWLTITGANFPSECIAKFLFYIEGKLTLFFKYINCPKWIHGLLILGVYRTLAWVISVMFPPMAIFFPIFTFLEDLGYLPRVCFNMDYIFKKAHAHGKQVLTMCMGLGCNAAGIISCRIIDSPREKLIAILTNNFIPCNGRFPTLIALSSIFVGIHFYNNSLFASLIVTLMIIIGVILTLLTSYVLSKTLLKGFPSSFTLELPPYRKPQIGRILFTSLIDRTIFVLGRAIAVAAPAGVLIYMLTNIYIGNLNIATHIVNFVNPFAKAIGLDGFILIAFILGFPANEIVIPILIMLYLSTGTMMEFENIHQLKALLLNNGWTALTFINTMLFCLLHFPCATTLWTIKKETGSIKWTILSVLIPTITGITICFINTKIFNILT</sequence>
<dbReference type="Pfam" id="PF07670">
    <property type="entry name" value="Gate"/>
    <property type="match status" value="2"/>
</dbReference>
<keyword evidence="1" id="KW-0812">Transmembrane</keyword>
<evidence type="ECO:0000259" key="2">
    <source>
        <dbReference type="Pfam" id="PF07664"/>
    </source>
</evidence>
<feature type="transmembrane region" description="Helical" evidence="1">
    <location>
        <begin position="63"/>
        <end position="82"/>
    </location>
</feature>
<keyword evidence="5" id="KW-1185">Reference proteome</keyword>
<reference evidence="4 5" key="1">
    <citation type="submission" date="2016-06" db="EMBL/GenBank/DDBJ databases">
        <title>Genome sequence of Clostridium acetireducens DSM 10703.</title>
        <authorList>
            <person name="Poehlein A."/>
            <person name="Fluechter S."/>
            <person name="Duerre P."/>
            <person name="Daniel R."/>
        </authorList>
    </citation>
    <scope>NUCLEOTIDE SEQUENCE [LARGE SCALE GENOMIC DNA]</scope>
    <source>
        <strain evidence="4 5">DSM 10703</strain>
    </source>
</reference>
<evidence type="ECO:0000259" key="3">
    <source>
        <dbReference type="Pfam" id="PF07670"/>
    </source>
</evidence>
<dbReference type="EMBL" id="LZFO01000041">
    <property type="protein sequence ID" value="OFI01536.1"/>
    <property type="molecule type" value="Genomic_DNA"/>
</dbReference>
<dbReference type="PATRIC" id="fig|1121290.3.peg.2100"/>
<dbReference type="GO" id="GO:0015093">
    <property type="term" value="F:ferrous iron transmembrane transporter activity"/>
    <property type="evidence" value="ECO:0007669"/>
    <property type="project" value="InterPro"/>
</dbReference>
<feature type="transmembrane region" description="Helical" evidence="1">
    <location>
        <begin position="394"/>
        <end position="420"/>
    </location>
</feature>
<dbReference type="PANTHER" id="PTHR43185">
    <property type="entry name" value="FERROUS IRON TRANSPORT PROTEIN B"/>
    <property type="match status" value="1"/>
</dbReference>
<feature type="domain" description="Nucleoside transporter/FeoB GTPase Gate" evidence="3">
    <location>
        <begin position="133"/>
        <end position="224"/>
    </location>
</feature>
<feature type="transmembrane region" description="Helical" evidence="1">
    <location>
        <begin position="123"/>
        <end position="145"/>
    </location>
</feature>
<protein>
    <submittedName>
        <fullName evidence="4">Ferrous iron transport protein B</fullName>
    </submittedName>
</protein>
<feature type="domain" description="Ferrous iron transport protein B C-terminal" evidence="2">
    <location>
        <begin position="244"/>
        <end position="292"/>
    </location>
</feature>
<dbReference type="PANTHER" id="PTHR43185:SF2">
    <property type="entry name" value="FERROUS IRON TRANSPORT PROTEIN B"/>
    <property type="match status" value="1"/>
</dbReference>
<dbReference type="InterPro" id="IPR011642">
    <property type="entry name" value="Gate_dom"/>
</dbReference>
<gene>
    <name evidence="4" type="primary">feoB_3</name>
    <name evidence="4" type="ORF">CLOACE_20910</name>
</gene>
<organism evidence="4 5">
    <name type="scientific">Clostridium acetireducens DSM 10703</name>
    <dbReference type="NCBI Taxonomy" id="1121290"/>
    <lineage>
        <taxon>Bacteria</taxon>
        <taxon>Bacillati</taxon>
        <taxon>Bacillota</taxon>
        <taxon>Clostridia</taxon>
        <taxon>Eubacteriales</taxon>
        <taxon>Clostridiaceae</taxon>
        <taxon>Clostridium</taxon>
    </lineage>
</organism>